<dbReference type="Proteomes" id="UP001176521">
    <property type="component" value="Unassembled WGS sequence"/>
</dbReference>
<sequence>MDIQQAAPGEALEGADSDTKVGAAGAEAATADDERASKCTDPGSGMGDASVEARAAQMEEEDAKSINIGQIGDDVTAFLRPMPVRLPAATASPAVVKLYDQLLILQETSGELTRKGAQTIHDILRVVGQARYFRTLTTNVCLRTLRFFLVLARIEKKAQAHTSPGTLMSLATKEILKHMDSFCSELKRFVEETRTPRADRNRESWVGILRRRLLCIRLSIRILQTEILHIDARTVTQPLSSSSAVQVYTDAARQLARIARRSDNFKLIKMDQLLIGSVTLPFLAAIQADSFPGYISATHVDGEREGPSVLIGNVRRVAPHELQPERLPLESVKIARQSMAEGWVAIRTIVDAIGAPLSGMRRPTLAVLYRLLVNCFNTNFGLLSSSGFAELIVTELRACFDLDPSPLNRWRLTGALAVLSVSFKTSRQFTAAVHASAQACQLFQPLCNGDIDAMMTELLLLHCSNLVGADTEWRTMPQPEHQQARLTHYTAQAVQLGRRSLLRTPASWESQLRLGRALMLRTKNLRNVFAPSAAQHSILVHHRDEAFQLLQSAAQNRPLILEPWLCYFTAEEMRANPNDFAFITSLGPHALTICDRWMNAWPHHFHLVKADLLLQQHRYSAAELAATIAIDLLAMEDSRHSLDYMERARIRFKLGRVEDALRDVQMVEQLSLSKTDRVAATALVYRGYATWLVGKHGQVEDAVELLDKGVRLFKNAGYARQIGDGGTVTEDYVLGLCWFAAAQCATSEATGAQETAQLAIDLVQHDTTHTRLHKPSCLARALLFSAAVLLDDADGDPQGDQWTTGRARLMDAVELIEDGGAAASAMDDPTKRTVWLLLAHMLEEEGRHDEAEQAKLQAGKAGFLDYAHRLGLLALDTR</sequence>
<reference evidence="2" key="1">
    <citation type="journal article" date="2023" name="PhytoFront">
        <title>Draft Genome Resources of Seven Strains of Tilletia horrida, Causal Agent of Kernel Smut of Rice.</title>
        <authorList>
            <person name="Khanal S."/>
            <person name="Antony Babu S."/>
            <person name="Zhou X.G."/>
        </authorList>
    </citation>
    <scope>NUCLEOTIDE SEQUENCE</scope>
    <source>
        <strain evidence="2">TX3</strain>
    </source>
</reference>
<evidence type="ECO:0000313" key="2">
    <source>
        <dbReference type="EMBL" id="KAK0531833.1"/>
    </source>
</evidence>
<organism evidence="2 3">
    <name type="scientific">Tilletia horrida</name>
    <dbReference type="NCBI Taxonomy" id="155126"/>
    <lineage>
        <taxon>Eukaryota</taxon>
        <taxon>Fungi</taxon>
        <taxon>Dikarya</taxon>
        <taxon>Basidiomycota</taxon>
        <taxon>Ustilaginomycotina</taxon>
        <taxon>Exobasidiomycetes</taxon>
        <taxon>Tilletiales</taxon>
        <taxon>Tilletiaceae</taxon>
        <taxon>Tilletia</taxon>
    </lineage>
</organism>
<dbReference type="AlphaFoldDB" id="A0AAN6GBB6"/>
<dbReference type="EMBL" id="JAPDMQ010000175">
    <property type="protein sequence ID" value="KAK0531833.1"/>
    <property type="molecule type" value="Genomic_DNA"/>
</dbReference>
<accession>A0AAN6GBB6</accession>
<gene>
    <name evidence="2" type="ORF">OC842_003493</name>
</gene>
<dbReference type="Gene3D" id="1.25.40.10">
    <property type="entry name" value="Tetratricopeptide repeat domain"/>
    <property type="match status" value="1"/>
</dbReference>
<dbReference type="SUPFAM" id="SSF48452">
    <property type="entry name" value="TPR-like"/>
    <property type="match status" value="1"/>
</dbReference>
<dbReference type="InterPro" id="IPR011990">
    <property type="entry name" value="TPR-like_helical_dom_sf"/>
</dbReference>
<comment type="caution">
    <text evidence="2">The sequence shown here is derived from an EMBL/GenBank/DDBJ whole genome shotgun (WGS) entry which is preliminary data.</text>
</comment>
<protein>
    <submittedName>
        <fullName evidence="2">Uncharacterized protein</fullName>
    </submittedName>
</protein>
<keyword evidence="3" id="KW-1185">Reference proteome</keyword>
<evidence type="ECO:0000313" key="3">
    <source>
        <dbReference type="Proteomes" id="UP001176521"/>
    </source>
</evidence>
<name>A0AAN6GBB6_9BASI</name>
<evidence type="ECO:0000256" key="1">
    <source>
        <dbReference type="SAM" id="MobiDB-lite"/>
    </source>
</evidence>
<feature type="region of interest" description="Disordered" evidence="1">
    <location>
        <begin position="1"/>
        <end position="49"/>
    </location>
</feature>
<proteinExistence type="predicted"/>